<comment type="caution">
    <text evidence="1">The sequence shown here is derived from an EMBL/GenBank/DDBJ whole genome shotgun (WGS) entry which is preliminary data.</text>
</comment>
<reference evidence="1 2" key="1">
    <citation type="journal article" date="2024" name="J. Plant Pathol.">
        <title>Sequence and assembly of the genome of Seiridium unicorne, isolate CBS 538.82, causal agent of cypress canker disease.</title>
        <authorList>
            <person name="Scali E."/>
            <person name="Rocca G.D."/>
            <person name="Danti R."/>
            <person name="Garbelotto M."/>
            <person name="Barberini S."/>
            <person name="Baroncelli R."/>
            <person name="Emiliani G."/>
        </authorList>
    </citation>
    <scope>NUCLEOTIDE SEQUENCE [LARGE SCALE GENOMIC DNA]</scope>
    <source>
        <strain evidence="1 2">BM-138-508</strain>
    </source>
</reference>
<dbReference type="EMBL" id="JARVKF010000431">
    <property type="protein sequence ID" value="KAK9414010.1"/>
    <property type="molecule type" value="Genomic_DNA"/>
</dbReference>
<dbReference type="InterPro" id="IPR036291">
    <property type="entry name" value="NAD(P)-bd_dom_sf"/>
</dbReference>
<evidence type="ECO:0000313" key="1">
    <source>
        <dbReference type="EMBL" id="KAK9414010.1"/>
    </source>
</evidence>
<dbReference type="PANTHER" id="PTHR43431">
    <property type="entry name" value="OXIDOREDUCTASE, SHORT CHAIN DEHYDROGENASE/REDUCTASE FAMILY (AFU_ORTHOLOGUE AFUA_5G14000)"/>
    <property type="match status" value="1"/>
</dbReference>
<dbReference type="SUPFAM" id="SSF51735">
    <property type="entry name" value="NAD(P)-binding Rossmann-fold domains"/>
    <property type="match status" value="1"/>
</dbReference>
<organism evidence="1 2">
    <name type="scientific">Seiridium unicorne</name>
    <dbReference type="NCBI Taxonomy" id="138068"/>
    <lineage>
        <taxon>Eukaryota</taxon>
        <taxon>Fungi</taxon>
        <taxon>Dikarya</taxon>
        <taxon>Ascomycota</taxon>
        <taxon>Pezizomycotina</taxon>
        <taxon>Sordariomycetes</taxon>
        <taxon>Xylariomycetidae</taxon>
        <taxon>Amphisphaeriales</taxon>
        <taxon>Sporocadaceae</taxon>
        <taxon>Seiridium</taxon>
    </lineage>
</organism>
<keyword evidence="2" id="KW-1185">Reference proteome</keyword>
<protein>
    <recommendedName>
        <fullName evidence="3">NAD(P)-binding protein</fullName>
    </recommendedName>
</protein>
<dbReference type="Proteomes" id="UP001408356">
    <property type="component" value="Unassembled WGS sequence"/>
</dbReference>
<gene>
    <name evidence="1" type="ORF">SUNI508_11462</name>
</gene>
<dbReference type="Gene3D" id="3.40.50.720">
    <property type="entry name" value="NAD(P)-binding Rossmann-like Domain"/>
    <property type="match status" value="1"/>
</dbReference>
<name>A0ABR2UHA4_9PEZI</name>
<evidence type="ECO:0000313" key="2">
    <source>
        <dbReference type="Proteomes" id="UP001408356"/>
    </source>
</evidence>
<evidence type="ECO:0008006" key="3">
    <source>
        <dbReference type="Google" id="ProtNLM"/>
    </source>
</evidence>
<sequence length="264" mass="28660">MTSKLYAVVIGAGPGTGRASAIRFSKAYPVVLLARSSQSYEATVKEINEAGGKAIGVNADTSSVESLTAAFDTIKKEFPDHKLAAAVFNPSSRPSFKPFVELKAEDLENNIDVSIRGFFHFAQKTLPLLEEAVPNSKYPPTLIVTGATASVRGSANFAAFAAGKWAKRGLTQSIAREYQPKGVHVAHAIIDGVIDIPRTEHYEVNGGVEDGKISPDSVSSPFLRGEYGRNANIAKIAETYWNLHTQHRSGLTWEVDIRPFVEKW</sequence>
<accession>A0ABR2UHA4</accession>
<dbReference type="Pfam" id="PF00106">
    <property type="entry name" value="adh_short"/>
    <property type="match status" value="1"/>
</dbReference>
<proteinExistence type="predicted"/>
<dbReference type="PANTHER" id="PTHR43431:SF7">
    <property type="entry name" value="OXIDOREDUCTASE, SHORT CHAIN DEHYDROGENASE_REDUCTASE FAMILY (AFU_ORTHOLOGUE AFUA_5G14000)"/>
    <property type="match status" value="1"/>
</dbReference>
<dbReference type="InterPro" id="IPR002347">
    <property type="entry name" value="SDR_fam"/>
</dbReference>